<accession>A0A239HWF6</accession>
<dbReference type="Proteomes" id="UP000198386">
    <property type="component" value="Unassembled WGS sequence"/>
</dbReference>
<dbReference type="AlphaFoldDB" id="A0A239HWF6"/>
<keyword evidence="2" id="KW-1185">Reference proteome</keyword>
<evidence type="ECO:0000313" key="1">
    <source>
        <dbReference type="EMBL" id="SNS85408.1"/>
    </source>
</evidence>
<dbReference type="InterPro" id="IPR023214">
    <property type="entry name" value="HAD_sf"/>
</dbReference>
<dbReference type="EMBL" id="FZOH01000009">
    <property type="protein sequence ID" value="SNS85408.1"/>
    <property type="molecule type" value="Genomic_DNA"/>
</dbReference>
<dbReference type="SUPFAM" id="SSF56784">
    <property type="entry name" value="HAD-like"/>
    <property type="match status" value="1"/>
</dbReference>
<dbReference type="OrthoDB" id="1666512at2"/>
<name>A0A239HWF6_9ACTN</name>
<reference evidence="2" key="1">
    <citation type="submission" date="2017-06" db="EMBL/GenBank/DDBJ databases">
        <authorList>
            <person name="Varghese N."/>
            <person name="Submissions S."/>
        </authorList>
    </citation>
    <scope>NUCLEOTIDE SEQUENCE [LARGE SCALE GENOMIC DNA]</scope>
    <source>
        <strain evidence="2">DSM 45423</strain>
    </source>
</reference>
<proteinExistence type="predicted"/>
<evidence type="ECO:0000313" key="2">
    <source>
        <dbReference type="Proteomes" id="UP000198386"/>
    </source>
</evidence>
<protein>
    <recommendedName>
        <fullName evidence="3">Hydroxymethylpyrimidine pyrophosphatase</fullName>
    </recommendedName>
</protein>
<organism evidence="1 2">
    <name type="scientific">Geodermatophilus saharensis</name>
    <dbReference type="NCBI Taxonomy" id="1137994"/>
    <lineage>
        <taxon>Bacteria</taxon>
        <taxon>Bacillati</taxon>
        <taxon>Actinomycetota</taxon>
        <taxon>Actinomycetes</taxon>
        <taxon>Geodermatophilales</taxon>
        <taxon>Geodermatophilaceae</taxon>
        <taxon>Geodermatophilus</taxon>
    </lineage>
</organism>
<sequence length="268" mass="27640">MTAVLPATLAAVDLDRTLIYSASAAGGTDGLAVVEHLDGAPLSHATPVSWELLAELGRRALVVPVTTRTAAQYERVRLPLVPRYALCGNGGVLLVDGVRDPDWDAWAAATAAQAAPLAELLAPLEAVAGEPWVRTVRPAEGLFGYLVAHTREGIPADWLVATTAAASAAGATLSVQGRKVYVVPAGLSKAGGLLRLRRLLAGEGPAPRLLCAGDSLLDAPMLLAADAAVRPAHGELHEQGWTGSRVAVTAATGAAAGEEIVRWLLERA</sequence>
<dbReference type="Gene3D" id="3.30.980.20">
    <property type="entry name" value="Putative mannosyl-3-phosphoglycerate phosphatase, domain 2"/>
    <property type="match status" value="1"/>
</dbReference>
<dbReference type="RefSeq" id="WP_089405689.1">
    <property type="nucleotide sequence ID" value="NZ_FZOH01000009.1"/>
</dbReference>
<evidence type="ECO:0008006" key="3">
    <source>
        <dbReference type="Google" id="ProtNLM"/>
    </source>
</evidence>
<dbReference type="Gene3D" id="3.40.50.1000">
    <property type="entry name" value="HAD superfamily/HAD-like"/>
    <property type="match status" value="2"/>
</dbReference>
<dbReference type="InterPro" id="IPR036412">
    <property type="entry name" value="HAD-like_sf"/>
</dbReference>
<gene>
    <name evidence="1" type="ORF">SAMN04488107_4044</name>
</gene>